<dbReference type="PANTHER" id="PTHR32182">
    <property type="entry name" value="DNA REPLICATION AND REPAIR PROTEIN RECF"/>
    <property type="match status" value="1"/>
</dbReference>
<keyword evidence="4" id="KW-1185">Reference proteome</keyword>
<evidence type="ECO:0000313" key="3">
    <source>
        <dbReference type="EMBL" id="MCC2211789.1"/>
    </source>
</evidence>
<dbReference type="InterPro" id="IPR027417">
    <property type="entry name" value="P-loop_NTPase"/>
</dbReference>
<feature type="coiled-coil region" evidence="1">
    <location>
        <begin position="589"/>
        <end position="616"/>
    </location>
</feature>
<dbReference type="EMBL" id="JAJEQM010000026">
    <property type="protein sequence ID" value="MCC2211789.1"/>
    <property type="molecule type" value="Genomic_DNA"/>
</dbReference>
<keyword evidence="1" id="KW-0175">Coiled coil</keyword>
<name>A0AAE3E1N4_9FIRM</name>
<dbReference type="Gene3D" id="3.40.50.300">
    <property type="entry name" value="P-loop containing nucleotide triphosphate hydrolases"/>
    <property type="match status" value="2"/>
</dbReference>
<dbReference type="PANTHER" id="PTHR32182:SF22">
    <property type="entry name" value="ATP-DEPENDENT ENDONUCLEASE, OLD FAMILY-RELATED"/>
    <property type="match status" value="1"/>
</dbReference>
<comment type="caution">
    <text evidence="3">The sequence shown here is derived from an EMBL/GenBank/DDBJ whole genome shotgun (WGS) entry which is preliminary data.</text>
</comment>
<dbReference type="Proteomes" id="UP001198242">
    <property type="component" value="Unassembled WGS sequence"/>
</dbReference>
<reference evidence="3 4" key="1">
    <citation type="submission" date="2021-10" db="EMBL/GenBank/DDBJ databases">
        <title>Anaerobic single-cell dispensing facilitates the cultivation of human gut bacteria.</title>
        <authorList>
            <person name="Afrizal A."/>
        </authorList>
    </citation>
    <scope>NUCLEOTIDE SEQUENCE [LARGE SCALE GENOMIC DNA]</scope>
    <source>
        <strain evidence="3 4">CLA-AA-H232</strain>
    </source>
</reference>
<dbReference type="GO" id="GO:0000731">
    <property type="term" value="P:DNA synthesis involved in DNA repair"/>
    <property type="evidence" value="ECO:0007669"/>
    <property type="project" value="TreeGrafter"/>
</dbReference>
<evidence type="ECO:0000259" key="2">
    <source>
        <dbReference type="Pfam" id="PF13476"/>
    </source>
</evidence>
<dbReference type="RefSeq" id="WP_308457174.1">
    <property type="nucleotide sequence ID" value="NZ_JAJEQM010000026.1"/>
</dbReference>
<dbReference type="GO" id="GO:0006302">
    <property type="term" value="P:double-strand break repair"/>
    <property type="evidence" value="ECO:0007669"/>
    <property type="project" value="InterPro"/>
</dbReference>
<protein>
    <submittedName>
        <fullName evidence="3">AAA family ATPase</fullName>
    </submittedName>
</protein>
<feature type="domain" description="Rad50/SbcC-type AAA" evidence="2">
    <location>
        <begin position="9"/>
        <end position="228"/>
    </location>
</feature>
<dbReference type="AlphaFoldDB" id="A0AAE3E1N4"/>
<dbReference type="GO" id="GO:0016887">
    <property type="term" value="F:ATP hydrolysis activity"/>
    <property type="evidence" value="ECO:0007669"/>
    <property type="project" value="InterPro"/>
</dbReference>
<evidence type="ECO:0000313" key="4">
    <source>
        <dbReference type="Proteomes" id="UP001198242"/>
    </source>
</evidence>
<dbReference type="Pfam" id="PF13476">
    <property type="entry name" value="AAA_23"/>
    <property type="match status" value="1"/>
</dbReference>
<organism evidence="3 4">
    <name type="scientific">Hominilimicola fabiformis</name>
    <dbReference type="NCBI Taxonomy" id="2885356"/>
    <lineage>
        <taxon>Bacteria</taxon>
        <taxon>Bacillati</taxon>
        <taxon>Bacillota</taxon>
        <taxon>Clostridia</taxon>
        <taxon>Eubacteriales</taxon>
        <taxon>Oscillospiraceae</taxon>
        <taxon>Hominilimicola</taxon>
    </lineage>
</organism>
<sequence>MNSTIVINKIFLDNYKLFENFTLDLKNGLNIFDGPNGYGKTSLFDAVEFLITGDIKRVTTCEVLDGKYKYQKVFFAKDYKKDVIIKAEFCKNDKIFVLVKKIEGHKECNSSIDNNPKKLKEITKTYLVYNFDDIEYSDEYLVPLEELKKMQTELFGKTSQTLYTLLYYIQQEDRLAYFKNNETGRMGSINSLFQIDDENQKLKSIQSAKKKISDLVKYLEKQIAELQESLYADFENESGAQVKYRKLLKKDVVWDVEEPIISSPKSLEHTLHILDGVKEIVLNQEQLRNDLKNSKYNDLLNNAMLETQLKAYIIMRYIQDDIEKYIESKKKLLFLKKESKKIKDLDYINIEYQQIGKYVDKADVCDKLVQKVLEYRKIEKNVQQTQQSINEMIRIREQLMKTSEEENIFEDGKCPYCGYVWQEKEQLLNNIEKTTNDVNSLLGTTGKQMKEIVDTISETFLQNVWGDAEVLISDLESNVLLSAFMEFDESDIVQKYKYIEKFLKDNMFEISLTDEFSVNNMEKNIQQIQNVIKNEICVLPEEYYQKKNEYQFDSLLKEYFLSIEEVAELKEGDIVQKAEFLKYKFIIQERDKSKKIENLKRKKECIEGEISKKLNQYMKDWKASIDKYQGNIISQVEIPFYIYSARILQSYQGGQGILIRDKNGKEELNSIRFTTPNEEHDILYTMSSGQLSGILLAFSLALHKIFIDAGLNIMLIDDPVQCMDDLNIVSFVELIRTEFPNVQFLISTHENSFAGYIGYKYKKYNLPVQRCNLKEISTL</sequence>
<gene>
    <name evidence="3" type="ORF">LKE05_13465</name>
</gene>
<dbReference type="InterPro" id="IPR038729">
    <property type="entry name" value="Rad50/SbcC_AAA"/>
</dbReference>
<evidence type="ECO:0000256" key="1">
    <source>
        <dbReference type="SAM" id="Coils"/>
    </source>
</evidence>
<accession>A0AAE3E1N4</accession>
<dbReference type="SUPFAM" id="SSF52540">
    <property type="entry name" value="P-loop containing nucleoside triphosphate hydrolases"/>
    <property type="match status" value="1"/>
</dbReference>
<proteinExistence type="predicted"/>